<sequence length="464" mass="50179">MTFPLRIGRVLGDRPFAEVGEPVLAVADDRRGLLAVAGAHGGHLVPLGRAPVGVYDVDDLGRRALVRSHYPVTAMAFHPDLPLLAIGTGCYDGGYFFMGELLLTDLETGRAVSLIDSPLGPQVLALEWLTGQDLRVLVAPPHDGDDAEAWVEGHVAVVSRPDWRLVPPASITWQELAGPRVAAPRPDHREEARRAVSGLSRDWDPRRNVRAVEELSDGRILATLDEVRAESWLPSGQRQWTVADDKGGRDLVVATDERSVWVGLVRPTCEEPPQALVRLSLQDGAQIEHITLSAPASLVCRADGLPALAPAGDLGERGRLRIRRGSRVYFREIDRPGVETTDGSLVYAGTVHHGQGLQPGGSFVVRREIRTGEPRWVFRTDRTATDLDADAQTAYVAYDDGEIVALDLQDGTVRRRRHLTVAAVQAIPTALTVVGPDALLIGTSDGRILKCSAELPADPDVTGT</sequence>
<protein>
    <submittedName>
        <fullName evidence="1">Uncharacterized protein</fullName>
    </submittedName>
</protein>
<dbReference type="Gene3D" id="2.130.10.10">
    <property type="entry name" value="YVTN repeat-like/Quinoprotein amine dehydrogenase"/>
    <property type="match status" value="1"/>
</dbReference>
<evidence type="ECO:0000313" key="2">
    <source>
        <dbReference type="Proteomes" id="UP000578112"/>
    </source>
</evidence>
<dbReference type="InterPro" id="IPR011044">
    <property type="entry name" value="Quino_amine_DH_bsu"/>
</dbReference>
<evidence type="ECO:0000313" key="1">
    <source>
        <dbReference type="EMBL" id="MBB4763987.1"/>
    </source>
</evidence>
<proteinExistence type="predicted"/>
<name>A0A7W7MRR1_9ACTN</name>
<dbReference type="AlphaFoldDB" id="A0A7W7MRR1"/>
<reference evidence="1 2" key="1">
    <citation type="submission" date="2020-08" db="EMBL/GenBank/DDBJ databases">
        <title>Sequencing the genomes of 1000 actinobacteria strains.</title>
        <authorList>
            <person name="Klenk H.-P."/>
        </authorList>
    </citation>
    <scope>NUCLEOTIDE SEQUENCE [LARGE SCALE GENOMIC DNA]</scope>
    <source>
        <strain evidence="1 2">DSM 43149</strain>
    </source>
</reference>
<dbReference type="EMBL" id="JACHNH010000001">
    <property type="protein sequence ID" value="MBB4763987.1"/>
    <property type="molecule type" value="Genomic_DNA"/>
</dbReference>
<dbReference type="RefSeq" id="WP_184995227.1">
    <property type="nucleotide sequence ID" value="NZ_BOMK01000024.1"/>
</dbReference>
<dbReference type="Proteomes" id="UP000578112">
    <property type="component" value="Unassembled WGS sequence"/>
</dbReference>
<comment type="caution">
    <text evidence="1">The sequence shown here is derived from an EMBL/GenBank/DDBJ whole genome shotgun (WGS) entry which is preliminary data.</text>
</comment>
<accession>A0A7W7MRR1</accession>
<dbReference type="InterPro" id="IPR015943">
    <property type="entry name" value="WD40/YVTN_repeat-like_dom_sf"/>
</dbReference>
<dbReference type="SUPFAM" id="SSF50969">
    <property type="entry name" value="YVTN repeat-like/Quinoprotein amine dehydrogenase"/>
    <property type="match status" value="1"/>
</dbReference>
<organism evidence="1 2">
    <name type="scientific">Actinoplanes digitatis</name>
    <dbReference type="NCBI Taxonomy" id="1868"/>
    <lineage>
        <taxon>Bacteria</taxon>
        <taxon>Bacillati</taxon>
        <taxon>Actinomycetota</taxon>
        <taxon>Actinomycetes</taxon>
        <taxon>Micromonosporales</taxon>
        <taxon>Micromonosporaceae</taxon>
        <taxon>Actinoplanes</taxon>
    </lineage>
</organism>
<gene>
    <name evidence="1" type="ORF">BJ971_004543</name>
</gene>
<keyword evidence="2" id="KW-1185">Reference proteome</keyword>